<dbReference type="InterPro" id="IPR013749">
    <property type="entry name" value="PM/HMP-P_kinase-1"/>
</dbReference>
<gene>
    <name evidence="8" type="ORF">MAGMO_3500</name>
</gene>
<dbReference type="GO" id="GO:0009228">
    <property type="term" value="P:thiamine biosynthetic process"/>
    <property type="evidence" value="ECO:0007669"/>
    <property type="project" value="InterPro"/>
</dbReference>
<dbReference type="SUPFAM" id="SSF53613">
    <property type="entry name" value="Ribokinase-like"/>
    <property type="match status" value="1"/>
</dbReference>
<evidence type="ECO:0000256" key="6">
    <source>
        <dbReference type="ARBA" id="ARBA00022840"/>
    </source>
</evidence>
<accession>A0A1S7LPC8</accession>
<keyword evidence="5 8" id="KW-0418">Kinase</keyword>
<dbReference type="UniPathway" id="UPA00060">
    <property type="reaction ID" value="UER00138"/>
</dbReference>
<evidence type="ECO:0000256" key="4">
    <source>
        <dbReference type="ARBA" id="ARBA00022741"/>
    </source>
</evidence>
<evidence type="ECO:0000313" key="8">
    <source>
        <dbReference type="EMBL" id="CRH07636.1"/>
    </source>
</evidence>
<dbReference type="PANTHER" id="PTHR20858:SF17">
    <property type="entry name" value="HYDROXYMETHYLPYRIMIDINE_PHOSPHOMETHYLPYRIMIDINE KINASE THI20-RELATED"/>
    <property type="match status" value="1"/>
</dbReference>
<dbReference type="NCBIfam" id="TIGR00097">
    <property type="entry name" value="HMP-P_kinase"/>
    <property type="match status" value="1"/>
</dbReference>
<dbReference type="GO" id="GO:0005829">
    <property type="term" value="C:cytosol"/>
    <property type="evidence" value="ECO:0007669"/>
    <property type="project" value="TreeGrafter"/>
</dbReference>
<dbReference type="GO" id="GO:0005524">
    <property type="term" value="F:ATP binding"/>
    <property type="evidence" value="ECO:0007669"/>
    <property type="project" value="UniProtKB-KW"/>
</dbReference>
<keyword evidence="4" id="KW-0547">Nucleotide-binding</keyword>
<dbReference type="GO" id="GO:0008972">
    <property type="term" value="F:phosphomethylpyrimidine kinase activity"/>
    <property type="evidence" value="ECO:0007669"/>
    <property type="project" value="InterPro"/>
</dbReference>
<evidence type="ECO:0000259" key="7">
    <source>
        <dbReference type="Pfam" id="PF08543"/>
    </source>
</evidence>
<dbReference type="EC" id="2.7.1.49" evidence="2"/>
<evidence type="ECO:0000256" key="5">
    <source>
        <dbReference type="ARBA" id="ARBA00022777"/>
    </source>
</evidence>
<dbReference type="InterPro" id="IPR004399">
    <property type="entry name" value="HMP/HMP-P_kinase_dom"/>
</dbReference>
<proteinExistence type="predicted"/>
<dbReference type="Gene3D" id="3.40.1190.20">
    <property type="match status" value="1"/>
</dbReference>
<protein>
    <recommendedName>
        <fullName evidence="2">hydroxymethylpyrimidine kinase</fullName>
        <ecNumber evidence="2">2.7.1.49</ecNumber>
    </recommendedName>
</protein>
<dbReference type="GO" id="GO:0009229">
    <property type="term" value="P:thiamine diphosphate biosynthetic process"/>
    <property type="evidence" value="ECO:0007669"/>
    <property type="project" value="UniProtKB-UniPathway"/>
</dbReference>
<dbReference type="CDD" id="cd01169">
    <property type="entry name" value="HMPP_kinase"/>
    <property type="match status" value="1"/>
</dbReference>
<dbReference type="GO" id="GO:0008902">
    <property type="term" value="F:hydroxymethylpyrimidine kinase activity"/>
    <property type="evidence" value="ECO:0007669"/>
    <property type="project" value="UniProtKB-EC"/>
</dbReference>
<evidence type="ECO:0000256" key="2">
    <source>
        <dbReference type="ARBA" id="ARBA00012135"/>
    </source>
</evidence>
<evidence type="ECO:0000256" key="3">
    <source>
        <dbReference type="ARBA" id="ARBA00022679"/>
    </source>
</evidence>
<dbReference type="PANTHER" id="PTHR20858">
    <property type="entry name" value="PHOSPHOMETHYLPYRIMIDINE KINASE"/>
    <property type="match status" value="1"/>
</dbReference>
<keyword evidence="6" id="KW-0067">ATP-binding</keyword>
<dbReference type="EMBL" id="LO017727">
    <property type="protein sequence ID" value="CRH07636.1"/>
    <property type="molecule type" value="Genomic_DNA"/>
</dbReference>
<dbReference type="AlphaFoldDB" id="A0A1S7LPC8"/>
<dbReference type="FunFam" id="3.40.1190.20:FF:000003">
    <property type="entry name" value="Phosphomethylpyrimidine kinase ThiD"/>
    <property type="match status" value="1"/>
</dbReference>
<sequence length="264" mass="27536">MVMTHSPPIILTVAGSDPSAGAGLQADLKTIHALGGYGVSAVTAVTVQNSSTVTQVHPMPGALVADQMRAVLEDMPVAAIKLGMLGSAEVVEAVLRVLEAYPELPMVADTVLRGTGGGDLLTKEGVGPFVERLIPRATLITPNLDEAVRLAGVEPIEQLDEMESLAEKLRKQGAQAVLLTGGHLPGDTLQDLLSTPEGVWTWHAQRLSGPGFHGTGCTLASAVATGLAHGQPLHQAVDRGVAYVRKTLEQALTLGQGQRLLKHL</sequence>
<keyword evidence="3 8" id="KW-0808">Transferase</keyword>
<organism evidence="8">
    <name type="scientific">Magnetococcus massalia (strain MO-1)</name>
    <dbReference type="NCBI Taxonomy" id="451514"/>
    <lineage>
        <taxon>Bacteria</taxon>
        <taxon>Pseudomonadati</taxon>
        <taxon>Pseudomonadota</taxon>
        <taxon>Magnetococcia</taxon>
        <taxon>Magnetococcales</taxon>
        <taxon>Magnetococcaceae</taxon>
        <taxon>Magnetococcus</taxon>
    </lineage>
</organism>
<dbReference type="InterPro" id="IPR029056">
    <property type="entry name" value="Ribokinase-like"/>
</dbReference>
<feature type="domain" description="Pyridoxamine kinase/Phosphomethylpyrimidine kinase" evidence="7">
    <location>
        <begin position="17"/>
        <end position="258"/>
    </location>
</feature>
<comment type="pathway">
    <text evidence="1">Cofactor biosynthesis; thiamine diphosphate biosynthesis.</text>
</comment>
<evidence type="ECO:0000256" key="1">
    <source>
        <dbReference type="ARBA" id="ARBA00004948"/>
    </source>
</evidence>
<reference evidence="8" key="1">
    <citation type="submission" date="2015-04" db="EMBL/GenBank/DDBJ databases">
        <authorList>
            <person name="Syromyatnikov M.Y."/>
            <person name="Popov V.N."/>
        </authorList>
    </citation>
    <scope>NUCLEOTIDE SEQUENCE</scope>
    <source>
        <strain evidence="8">MO-1</strain>
    </source>
</reference>
<name>A0A1S7LPC8_MAGMO</name>
<dbReference type="Pfam" id="PF08543">
    <property type="entry name" value="Phos_pyr_kin"/>
    <property type="match status" value="1"/>
</dbReference>